<proteinExistence type="predicted"/>
<dbReference type="PANTHER" id="PTHR30015:SF7">
    <property type="entry name" value="TYPE IV METHYL-DIRECTED RESTRICTION ENZYME ECOKMRR"/>
    <property type="match status" value="1"/>
</dbReference>
<dbReference type="GO" id="GO:0003677">
    <property type="term" value="F:DNA binding"/>
    <property type="evidence" value="ECO:0007669"/>
    <property type="project" value="InterPro"/>
</dbReference>
<evidence type="ECO:0000259" key="1">
    <source>
        <dbReference type="Pfam" id="PF04471"/>
    </source>
</evidence>
<dbReference type="PANTHER" id="PTHR30015">
    <property type="entry name" value="MRR RESTRICTION SYSTEM PROTEIN"/>
    <property type="match status" value="1"/>
</dbReference>
<dbReference type="InterPro" id="IPR011335">
    <property type="entry name" value="Restrct_endonuc-II-like"/>
</dbReference>
<evidence type="ECO:0000313" key="2">
    <source>
        <dbReference type="EMBL" id="VFK60952.1"/>
    </source>
</evidence>
<dbReference type="InterPro" id="IPR007560">
    <property type="entry name" value="Restrct_endonuc_IV_Mrr"/>
</dbReference>
<dbReference type="Pfam" id="PF04471">
    <property type="entry name" value="Mrr_cat"/>
    <property type="match status" value="1"/>
</dbReference>
<dbReference type="GO" id="GO:0009307">
    <property type="term" value="P:DNA restriction-modification system"/>
    <property type="evidence" value="ECO:0007669"/>
    <property type="project" value="InterPro"/>
</dbReference>
<dbReference type="InterPro" id="IPR011856">
    <property type="entry name" value="tRNA_endonuc-like_dom_sf"/>
</dbReference>
<name>A0A451A4L9_9GAMM</name>
<dbReference type="SUPFAM" id="SSF52980">
    <property type="entry name" value="Restriction endonuclease-like"/>
    <property type="match status" value="1"/>
</dbReference>
<dbReference type="EMBL" id="CAADGD010000015">
    <property type="protein sequence ID" value="VFK69507.1"/>
    <property type="molecule type" value="Genomic_DNA"/>
</dbReference>
<dbReference type="AlphaFoldDB" id="A0A451A4L9"/>
<reference evidence="2" key="1">
    <citation type="submission" date="2019-02" db="EMBL/GenBank/DDBJ databases">
        <authorList>
            <person name="Gruber-Vodicka R. H."/>
            <person name="Seah K. B. B."/>
        </authorList>
    </citation>
    <scope>NUCLEOTIDE SEQUENCE</scope>
    <source>
        <strain evidence="3">BECK_BY19</strain>
        <strain evidence="2">BECK_BY8</strain>
    </source>
</reference>
<feature type="domain" description="Restriction endonuclease type IV Mrr" evidence="1">
    <location>
        <begin position="247"/>
        <end position="362"/>
    </location>
</feature>
<dbReference type="GO" id="GO:0015666">
    <property type="term" value="F:restriction endodeoxyribonuclease activity"/>
    <property type="evidence" value="ECO:0007669"/>
    <property type="project" value="TreeGrafter"/>
</dbReference>
<protein>
    <submittedName>
        <fullName evidence="2">Restriction system protein</fullName>
    </submittedName>
</protein>
<evidence type="ECO:0000313" key="3">
    <source>
        <dbReference type="EMBL" id="VFK69507.1"/>
    </source>
</evidence>
<dbReference type="InterPro" id="IPR052906">
    <property type="entry name" value="Type_IV_Methyl-Rstrct_Enzyme"/>
</dbReference>
<organism evidence="2">
    <name type="scientific">Candidatus Kentrum sp. UNK</name>
    <dbReference type="NCBI Taxonomy" id="2126344"/>
    <lineage>
        <taxon>Bacteria</taxon>
        <taxon>Pseudomonadati</taxon>
        <taxon>Pseudomonadota</taxon>
        <taxon>Gammaproteobacteria</taxon>
        <taxon>Candidatus Kentrum</taxon>
    </lineage>
</organism>
<dbReference type="Gene3D" id="3.40.1350.10">
    <property type="match status" value="1"/>
</dbReference>
<dbReference type="EMBL" id="CAADFZ010000014">
    <property type="protein sequence ID" value="VFK60952.1"/>
    <property type="molecule type" value="Genomic_DNA"/>
</dbReference>
<gene>
    <name evidence="2" type="ORF">BECKUNK1418G_GA0071005_101437</name>
    <name evidence="3" type="ORF">BECKUNK1418H_GA0071006_10157</name>
</gene>
<sequence length="393" mass="44614">MTKTNEYVVRTPLFPNYNEVRQLLRVWNGTARSDVLAMIRAISNQTGTPQNSVDWTDPDEWIDARLTESSRELARRIWTESKKTVNPRHTYGAHLLVNSYALLSADQDGIYRVTETGKKFLSEDPNVVRAIDLAEGLPQLLSILVTRSPAKRGDLLEDWRTFLLEHSRLRSTSTINEALRRRIQNLVQRSYIDREGITYTITEKGIGYAAEAGTETALANQTRQQVLDSLKAHNEDQTWQLRDRLGQMEPYRFESLIKDLLEAMDYEDVEVTKQSGDKGIDVVANYQFGITQIKEVVQVKRQQGAITRPILDQLRGALPYQQAIRGTIITLGKFTEGCREAALFPGAAPITLIDGDKLIELLLKHDVGVKKRRLSLIEVDESYFQEIDPEGGI</sequence>
<accession>A0A451A4L9</accession>